<proteinExistence type="predicted"/>
<evidence type="ECO:0008006" key="3">
    <source>
        <dbReference type="Google" id="ProtNLM"/>
    </source>
</evidence>
<evidence type="ECO:0000313" key="2">
    <source>
        <dbReference type="Proteomes" id="UP001343724"/>
    </source>
</evidence>
<name>A0ABU6J0U6_9ACTN</name>
<dbReference type="EMBL" id="JAYMFH010000015">
    <property type="protein sequence ID" value="MEC4295628.1"/>
    <property type="molecule type" value="Genomic_DNA"/>
</dbReference>
<organism evidence="1 2">
    <name type="scientific">Adlercreutzia shanghongiae</name>
    <dbReference type="NCBI Taxonomy" id="3111773"/>
    <lineage>
        <taxon>Bacteria</taxon>
        <taxon>Bacillati</taxon>
        <taxon>Actinomycetota</taxon>
        <taxon>Coriobacteriia</taxon>
        <taxon>Eggerthellales</taxon>
        <taxon>Eggerthellaceae</taxon>
        <taxon>Adlercreutzia</taxon>
    </lineage>
</organism>
<dbReference type="Proteomes" id="UP001343724">
    <property type="component" value="Unassembled WGS sequence"/>
</dbReference>
<reference evidence="1 2" key="1">
    <citation type="submission" date="2024-01" db="EMBL/GenBank/DDBJ databases">
        <title>novel species in genus Adlercreutzia.</title>
        <authorList>
            <person name="Liu X."/>
        </authorList>
    </citation>
    <scope>NUCLEOTIDE SEQUENCE [LARGE SCALE GENOMIC DNA]</scope>
    <source>
        <strain evidence="1 2">R22</strain>
    </source>
</reference>
<evidence type="ECO:0000313" key="1">
    <source>
        <dbReference type="EMBL" id="MEC4295628.1"/>
    </source>
</evidence>
<comment type="caution">
    <text evidence="1">The sequence shown here is derived from an EMBL/GenBank/DDBJ whole genome shotgun (WGS) entry which is preliminary data.</text>
</comment>
<accession>A0ABU6J0U6</accession>
<dbReference type="RefSeq" id="WP_326440773.1">
    <property type="nucleotide sequence ID" value="NZ_JAYMFH010000015.1"/>
</dbReference>
<gene>
    <name evidence="1" type="ORF">VJ920_09925</name>
</gene>
<protein>
    <recommendedName>
        <fullName evidence="3">DUF3791 domain-containing protein</fullName>
    </recommendedName>
</protein>
<keyword evidence="2" id="KW-1185">Reference proteome</keyword>
<sequence>MSDAGKQAVLQMKYARVIDAMASLGGITPEEAMDLFYNAPLMPLIQEGVADLHCRSDEYLAKEILRDAGRLPVGSVESVHPSSGE</sequence>